<gene>
    <name evidence="2" type="ORF">A2U01_0023947</name>
</gene>
<evidence type="ECO:0000259" key="1">
    <source>
        <dbReference type="Pfam" id="PF25565"/>
    </source>
</evidence>
<dbReference type="Pfam" id="PF25565">
    <property type="entry name" value="Ubiquitin_At1g33420"/>
    <property type="match status" value="1"/>
</dbReference>
<proteinExistence type="predicted"/>
<reference evidence="2 3" key="1">
    <citation type="journal article" date="2018" name="Front. Plant Sci.">
        <title>Red Clover (Trifolium pratense) and Zigzag Clover (T. medium) - A Picture of Genomic Similarities and Differences.</title>
        <authorList>
            <person name="Dluhosova J."/>
            <person name="Istvanek J."/>
            <person name="Nedelnik J."/>
            <person name="Repkova J."/>
        </authorList>
    </citation>
    <scope>NUCLEOTIDE SEQUENCE [LARGE SCALE GENOMIC DNA]</scope>
    <source>
        <strain evidence="3">cv. 10/8</strain>
        <tissue evidence="2">Leaf</tissue>
    </source>
</reference>
<evidence type="ECO:0000313" key="3">
    <source>
        <dbReference type="Proteomes" id="UP000265520"/>
    </source>
</evidence>
<evidence type="ECO:0000313" key="2">
    <source>
        <dbReference type="EMBL" id="MCI02913.1"/>
    </source>
</evidence>
<sequence length="164" mass="18574">MYHRASICCRLEGANSSCDGKTSNNYSSGSKCLSKENLLYDLKYLYGYLLNSQMMQNYVPEGKRTPVMNSAQKLLNCKQLVKDYSPEMLPITDLYKIRLSCQVELTDESENPTIPTELVVLPIHATVSDLKIEAANAFQDVYLMFRRFVVDELVGYSSVDDSTQ</sequence>
<protein>
    <submittedName>
        <fullName evidence="2">PHD finger protein</fullName>
    </submittedName>
</protein>
<accession>A0A392NSX4</accession>
<dbReference type="PANTHER" id="PTHR46201">
    <property type="entry name" value="PHD FINGER PROTEIN MALE MEIOCYTE DEATH 1-RELATED"/>
    <property type="match status" value="1"/>
</dbReference>
<dbReference type="PANTHER" id="PTHR46201:SF3">
    <property type="entry name" value="OS01G0877500 PROTEIN"/>
    <property type="match status" value="1"/>
</dbReference>
<feature type="domain" description="PHD finger protein MALE STERILITY 1-like ubiquitin-like" evidence="1">
    <location>
        <begin position="96"/>
        <end position="164"/>
    </location>
</feature>
<comment type="caution">
    <text evidence="2">The sequence shown here is derived from an EMBL/GenBank/DDBJ whole genome shotgun (WGS) entry which is preliminary data.</text>
</comment>
<dbReference type="InterPro" id="IPR057765">
    <property type="entry name" value="MS1-like_ubiquitin"/>
</dbReference>
<dbReference type="AlphaFoldDB" id="A0A392NSX4"/>
<organism evidence="2 3">
    <name type="scientific">Trifolium medium</name>
    <dbReference type="NCBI Taxonomy" id="97028"/>
    <lineage>
        <taxon>Eukaryota</taxon>
        <taxon>Viridiplantae</taxon>
        <taxon>Streptophyta</taxon>
        <taxon>Embryophyta</taxon>
        <taxon>Tracheophyta</taxon>
        <taxon>Spermatophyta</taxon>
        <taxon>Magnoliopsida</taxon>
        <taxon>eudicotyledons</taxon>
        <taxon>Gunneridae</taxon>
        <taxon>Pentapetalae</taxon>
        <taxon>rosids</taxon>
        <taxon>fabids</taxon>
        <taxon>Fabales</taxon>
        <taxon>Fabaceae</taxon>
        <taxon>Papilionoideae</taxon>
        <taxon>50 kb inversion clade</taxon>
        <taxon>NPAAA clade</taxon>
        <taxon>Hologalegina</taxon>
        <taxon>IRL clade</taxon>
        <taxon>Trifolieae</taxon>
        <taxon>Trifolium</taxon>
    </lineage>
</organism>
<name>A0A392NSX4_9FABA</name>
<dbReference type="EMBL" id="LXQA010050584">
    <property type="protein sequence ID" value="MCI02913.1"/>
    <property type="molecule type" value="Genomic_DNA"/>
</dbReference>
<keyword evidence="3" id="KW-1185">Reference proteome</keyword>
<dbReference type="Proteomes" id="UP000265520">
    <property type="component" value="Unassembled WGS sequence"/>
</dbReference>
<feature type="non-terminal residue" evidence="2">
    <location>
        <position position="164"/>
    </location>
</feature>